<gene>
    <name evidence="2" type="ORF">AWJ07_18565</name>
</gene>
<comment type="caution">
    <text evidence="2">The sequence shown here is derived from an EMBL/GenBank/DDBJ whole genome shotgun (WGS) entry which is preliminary data.</text>
</comment>
<evidence type="ECO:0008006" key="4">
    <source>
        <dbReference type="Google" id="ProtNLM"/>
    </source>
</evidence>
<dbReference type="Pfam" id="PF11750">
    <property type="entry name" value="DUF3307"/>
    <property type="match status" value="1"/>
</dbReference>
<proteinExistence type="predicted"/>
<dbReference type="Proteomes" id="UP000055702">
    <property type="component" value="Unassembled WGS sequence"/>
</dbReference>
<dbReference type="InterPro" id="IPR021737">
    <property type="entry name" value="Phage_phiKZ_Orf197"/>
</dbReference>
<reference evidence="2 3" key="1">
    <citation type="submission" date="2016-01" db="EMBL/GenBank/DDBJ databases">
        <title>Draft genome of the antarctic isolate Shewanella frigidimarina Ag06-30.</title>
        <authorList>
            <person name="Parmeciano Di Noto G."/>
            <person name="Vazquez S."/>
            <person name="Mac Cormack W."/>
            <person name="Iriarte A."/>
            <person name="Quiroga C."/>
        </authorList>
    </citation>
    <scope>NUCLEOTIDE SEQUENCE [LARGE SCALE GENOMIC DNA]</scope>
    <source>
        <strain evidence="2 3">Ag06-30</strain>
    </source>
</reference>
<keyword evidence="1" id="KW-0812">Transmembrane</keyword>
<dbReference type="AlphaFoldDB" id="A0A125BEA7"/>
<evidence type="ECO:0000313" key="2">
    <source>
        <dbReference type="EMBL" id="KVX01238.1"/>
    </source>
</evidence>
<protein>
    <recommendedName>
        <fullName evidence="4">DUF3307 domain-containing protein</fullName>
    </recommendedName>
</protein>
<feature type="transmembrane region" description="Helical" evidence="1">
    <location>
        <begin position="204"/>
        <end position="224"/>
    </location>
</feature>
<sequence>MFDFFSVLIPFLLIHTICDFYLQTDRWVEAKKARTYRSPELYLHATLQGVALLLPAMALGIDWRSTVCLIVIVAVSHFIIDLWKVTTPKGDKLAYFVIDQALHVSVLAAIAFHVADGASIDAVLQHERFSDGVLVVFAYVLILKPTSIVIGAVLNKYPIVNSVMDTDTDAVTDTDVITDPVSDKTANVSGLVAGGELIGYLERLLILTFMLVGSYAAVGFVLAAKSIFRFGELNQSANRSMTEYVLIGSLISVVITTLIGALVSLGVGIKFK</sequence>
<feature type="transmembrane region" description="Helical" evidence="1">
    <location>
        <begin position="67"/>
        <end position="86"/>
    </location>
</feature>
<evidence type="ECO:0000256" key="1">
    <source>
        <dbReference type="SAM" id="Phobius"/>
    </source>
</evidence>
<accession>A0A125BEA7</accession>
<keyword evidence="1" id="KW-1133">Transmembrane helix</keyword>
<dbReference type="EMBL" id="LRDC01000028">
    <property type="protein sequence ID" value="KVX01238.1"/>
    <property type="molecule type" value="Genomic_DNA"/>
</dbReference>
<name>A0A125BEA7_SHEFR</name>
<dbReference type="RefSeq" id="WP_059746368.1">
    <property type="nucleotide sequence ID" value="NZ_JBOZPM010000003.1"/>
</dbReference>
<feature type="transmembrane region" description="Helical" evidence="1">
    <location>
        <begin position="244"/>
        <end position="269"/>
    </location>
</feature>
<organism evidence="2">
    <name type="scientific">Shewanella frigidimarina</name>
    <dbReference type="NCBI Taxonomy" id="56812"/>
    <lineage>
        <taxon>Bacteria</taxon>
        <taxon>Pseudomonadati</taxon>
        <taxon>Pseudomonadota</taxon>
        <taxon>Gammaproteobacteria</taxon>
        <taxon>Alteromonadales</taxon>
        <taxon>Shewanellaceae</taxon>
        <taxon>Shewanella</taxon>
    </lineage>
</organism>
<feature type="transmembrane region" description="Helical" evidence="1">
    <location>
        <begin position="93"/>
        <end position="114"/>
    </location>
</feature>
<evidence type="ECO:0000313" key="3">
    <source>
        <dbReference type="Proteomes" id="UP000055702"/>
    </source>
</evidence>
<feature type="transmembrane region" description="Helical" evidence="1">
    <location>
        <begin position="42"/>
        <end position="61"/>
    </location>
</feature>
<keyword evidence="1" id="KW-0472">Membrane</keyword>
<feature type="transmembrane region" description="Helical" evidence="1">
    <location>
        <begin position="6"/>
        <end position="22"/>
    </location>
</feature>
<feature type="transmembrane region" description="Helical" evidence="1">
    <location>
        <begin position="134"/>
        <end position="154"/>
    </location>
</feature>